<protein>
    <recommendedName>
        <fullName evidence="6">Fatty acid hydroxylase domain-containing protein</fullName>
    </recommendedName>
</protein>
<name>A0A9W7EUX0_9STRA</name>
<feature type="domain" description="Fatty acid hydroxylase" evidence="6">
    <location>
        <begin position="103"/>
        <end position="227"/>
    </location>
</feature>
<dbReference type="GO" id="GO:0008610">
    <property type="term" value="P:lipid biosynthetic process"/>
    <property type="evidence" value="ECO:0007669"/>
    <property type="project" value="InterPro"/>
</dbReference>
<accession>A0A9W7EUX0</accession>
<evidence type="ECO:0000256" key="3">
    <source>
        <dbReference type="ARBA" id="ARBA00022989"/>
    </source>
</evidence>
<dbReference type="PANTHER" id="PTHR11863">
    <property type="entry name" value="STEROL DESATURASE"/>
    <property type="match status" value="1"/>
</dbReference>
<sequence length="265" mass="30552">MDLHHTWPKHLTFALAIPLLPRCSDDMVPFMSTGLVFCLLCCHFSPNKVHIPTNYWDKIVIGTNLFLTYLSAQIFVSTGKDYIQSVDTLTSLPWAQLAYPLCWVTIEETLFYLIHKFFHRPGIYEKCHKMHHKFKTTSAWTSFYSHPFDQLFAILWTALGPPLFQLCVLKIPVCAPIVTLWLFGAIITFTVSHHTVTGSGGHAEGSDHLEHHQKFNVNFGNFGYYDMRGGSYAGRMEQREKNRIKDEKRKVGGERKKVEEEKKVE</sequence>
<dbReference type="GO" id="GO:0016491">
    <property type="term" value="F:oxidoreductase activity"/>
    <property type="evidence" value="ECO:0007669"/>
    <property type="project" value="InterPro"/>
</dbReference>
<dbReference type="InterPro" id="IPR050307">
    <property type="entry name" value="Sterol_Desaturase_Related"/>
</dbReference>
<keyword evidence="8" id="KW-1185">Reference proteome</keyword>
<evidence type="ECO:0000256" key="1">
    <source>
        <dbReference type="ARBA" id="ARBA00004370"/>
    </source>
</evidence>
<evidence type="ECO:0000313" key="7">
    <source>
        <dbReference type="EMBL" id="GMH91502.1"/>
    </source>
</evidence>
<dbReference type="Proteomes" id="UP001165085">
    <property type="component" value="Unassembled WGS sequence"/>
</dbReference>
<keyword evidence="4" id="KW-0472">Membrane</keyword>
<dbReference type="InterPro" id="IPR006694">
    <property type="entry name" value="Fatty_acid_hydroxylase"/>
</dbReference>
<reference evidence="8" key="1">
    <citation type="journal article" date="2023" name="Commun. Biol.">
        <title>Genome analysis of Parmales, the sister group of diatoms, reveals the evolutionary specialization of diatoms from phago-mixotrophs to photoautotrophs.</title>
        <authorList>
            <person name="Ban H."/>
            <person name="Sato S."/>
            <person name="Yoshikawa S."/>
            <person name="Yamada K."/>
            <person name="Nakamura Y."/>
            <person name="Ichinomiya M."/>
            <person name="Sato N."/>
            <person name="Blanc-Mathieu R."/>
            <person name="Endo H."/>
            <person name="Kuwata A."/>
            <person name="Ogata H."/>
        </authorList>
    </citation>
    <scope>NUCLEOTIDE SEQUENCE [LARGE SCALE GENOMIC DNA]</scope>
    <source>
        <strain evidence="8">NIES 3701</strain>
    </source>
</reference>
<comment type="caution">
    <text evidence="7">The sequence shown here is derived from an EMBL/GenBank/DDBJ whole genome shotgun (WGS) entry which is preliminary data.</text>
</comment>
<keyword evidence="2" id="KW-0812">Transmembrane</keyword>
<proteinExistence type="predicted"/>
<evidence type="ECO:0000256" key="4">
    <source>
        <dbReference type="ARBA" id="ARBA00023136"/>
    </source>
</evidence>
<evidence type="ECO:0000256" key="5">
    <source>
        <dbReference type="SAM" id="MobiDB-lite"/>
    </source>
</evidence>
<evidence type="ECO:0000313" key="8">
    <source>
        <dbReference type="Proteomes" id="UP001165085"/>
    </source>
</evidence>
<organism evidence="7 8">
    <name type="scientific">Triparma strigata</name>
    <dbReference type="NCBI Taxonomy" id="1606541"/>
    <lineage>
        <taxon>Eukaryota</taxon>
        <taxon>Sar</taxon>
        <taxon>Stramenopiles</taxon>
        <taxon>Ochrophyta</taxon>
        <taxon>Bolidophyceae</taxon>
        <taxon>Parmales</taxon>
        <taxon>Triparmaceae</taxon>
        <taxon>Triparma</taxon>
    </lineage>
</organism>
<feature type="region of interest" description="Disordered" evidence="5">
    <location>
        <begin position="236"/>
        <end position="265"/>
    </location>
</feature>
<evidence type="ECO:0000256" key="2">
    <source>
        <dbReference type="ARBA" id="ARBA00022692"/>
    </source>
</evidence>
<evidence type="ECO:0000259" key="6">
    <source>
        <dbReference type="Pfam" id="PF04116"/>
    </source>
</evidence>
<dbReference type="Pfam" id="PF04116">
    <property type="entry name" value="FA_hydroxylase"/>
    <property type="match status" value="1"/>
</dbReference>
<dbReference type="GO" id="GO:0005506">
    <property type="term" value="F:iron ion binding"/>
    <property type="evidence" value="ECO:0007669"/>
    <property type="project" value="InterPro"/>
</dbReference>
<comment type="subcellular location">
    <subcellularLocation>
        <location evidence="1">Membrane</location>
    </subcellularLocation>
</comment>
<dbReference type="AlphaFoldDB" id="A0A9W7EUX0"/>
<gene>
    <name evidence="7" type="ORF">TrST_g5328</name>
</gene>
<dbReference type="EMBL" id="BRXY01000386">
    <property type="protein sequence ID" value="GMH91502.1"/>
    <property type="molecule type" value="Genomic_DNA"/>
</dbReference>
<dbReference type="OrthoDB" id="408954at2759"/>
<dbReference type="GO" id="GO:0016020">
    <property type="term" value="C:membrane"/>
    <property type="evidence" value="ECO:0007669"/>
    <property type="project" value="UniProtKB-SubCell"/>
</dbReference>
<keyword evidence="3" id="KW-1133">Transmembrane helix</keyword>